<comment type="caution">
    <text evidence="8">The sequence shown here is derived from an EMBL/GenBank/DDBJ whole genome shotgun (WGS) entry which is preliminary data.</text>
</comment>
<feature type="domain" description="Chorismate mutase" evidence="7">
    <location>
        <begin position="14"/>
        <end position="107"/>
    </location>
</feature>
<sequence>MLPNNRIVSLLLASLLSANVLAAPAPAKAPDALAPLLQAISERLSIADQVALTKWDSGKPIQDSPREQQVIANARQQAATYKIQPEDIGEFVAAQIEANKLVQYALLAEWRTAGKAPVIPRPDLVTQIRPALDQLQARLLQHYAAFTPYRQDPQCPAWLIQARQALASDSIHDLALVRATGELCLNPQQ</sequence>
<gene>
    <name evidence="8" type="ORF">HX876_34345</name>
</gene>
<dbReference type="GO" id="GO:0046417">
    <property type="term" value="P:chorismate metabolic process"/>
    <property type="evidence" value="ECO:0007669"/>
    <property type="project" value="InterPro"/>
</dbReference>
<organism evidence="8 9">
    <name type="scientific">Pseudomonas gingeri</name>
    <dbReference type="NCBI Taxonomy" id="117681"/>
    <lineage>
        <taxon>Bacteria</taxon>
        <taxon>Pseudomonadati</taxon>
        <taxon>Pseudomonadota</taxon>
        <taxon>Gammaproteobacteria</taxon>
        <taxon>Pseudomonadales</taxon>
        <taxon>Pseudomonadaceae</taxon>
        <taxon>Pseudomonas</taxon>
    </lineage>
</organism>
<keyword evidence="4 5" id="KW-0413">Isomerase</keyword>
<dbReference type="InterPro" id="IPR051331">
    <property type="entry name" value="Chorismate_mutase-related"/>
</dbReference>
<dbReference type="PIRSF" id="PIRSF026640">
    <property type="entry name" value="Peripl_chor_mut"/>
    <property type="match status" value="1"/>
</dbReference>
<dbReference type="InterPro" id="IPR008240">
    <property type="entry name" value="Chorismate_mutase_periplasmic"/>
</dbReference>
<dbReference type="RefSeq" id="WP_177059817.1">
    <property type="nucleotide sequence ID" value="NZ_JACAPB010000026.1"/>
</dbReference>
<dbReference type="EC" id="5.4.99.5" evidence="2 5"/>
<dbReference type="InterPro" id="IPR036979">
    <property type="entry name" value="CM_dom_sf"/>
</dbReference>
<evidence type="ECO:0000313" key="8">
    <source>
        <dbReference type="EMBL" id="NWC37434.1"/>
    </source>
</evidence>
<evidence type="ECO:0000259" key="7">
    <source>
        <dbReference type="PROSITE" id="PS51168"/>
    </source>
</evidence>
<evidence type="ECO:0000256" key="5">
    <source>
        <dbReference type="PIRNR" id="PIRNR026640"/>
    </source>
</evidence>
<name>A0A7Y7YJ15_9PSED</name>
<reference evidence="8 9" key="1">
    <citation type="submission" date="2020-04" db="EMBL/GenBank/DDBJ databases">
        <title>Molecular characterization of pseudomonads from Agaricus bisporus reveal novel blotch 2 pathogens in Western Europe.</title>
        <authorList>
            <person name="Taparia T."/>
            <person name="Krijger M."/>
            <person name="Haynes E."/>
            <person name="Elpinstone J.G."/>
            <person name="Noble R."/>
            <person name="Van Der Wolf J."/>
        </authorList>
    </citation>
    <scope>NUCLEOTIDE SEQUENCE [LARGE SCALE GENOMIC DNA]</scope>
    <source>
        <strain evidence="8 9">IPO3737</strain>
    </source>
</reference>
<dbReference type="PANTHER" id="PTHR38041:SF2">
    <property type="entry name" value="SECRETED CHORISMATE MUTASE"/>
    <property type="match status" value="1"/>
</dbReference>
<evidence type="ECO:0000256" key="4">
    <source>
        <dbReference type="ARBA" id="ARBA00023235"/>
    </source>
</evidence>
<dbReference type="Gene3D" id="1.20.59.10">
    <property type="entry name" value="Chorismate mutase"/>
    <property type="match status" value="1"/>
</dbReference>
<dbReference type="PROSITE" id="PS51168">
    <property type="entry name" value="CHORISMATE_MUT_2"/>
    <property type="match status" value="1"/>
</dbReference>
<dbReference type="InterPro" id="IPR002701">
    <property type="entry name" value="CM_II_prokaryot"/>
</dbReference>
<feature type="signal peptide" evidence="6">
    <location>
        <begin position="1"/>
        <end position="22"/>
    </location>
</feature>
<dbReference type="EMBL" id="JACAQD010000076">
    <property type="protein sequence ID" value="NWC37434.1"/>
    <property type="molecule type" value="Genomic_DNA"/>
</dbReference>
<evidence type="ECO:0000256" key="3">
    <source>
        <dbReference type="ARBA" id="ARBA00022729"/>
    </source>
</evidence>
<dbReference type="Pfam" id="PF01817">
    <property type="entry name" value="CM_2"/>
    <property type="match status" value="1"/>
</dbReference>
<dbReference type="UniPathway" id="UPA00120">
    <property type="reaction ID" value="UER00203"/>
</dbReference>
<comment type="catalytic activity">
    <reaction evidence="5">
        <text>chorismate = prephenate</text>
        <dbReference type="Rhea" id="RHEA:13897"/>
        <dbReference type="ChEBI" id="CHEBI:29748"/>
        <dbReference type="ChEBI" id="CHEBI:29934"/>
        <dbReference type="EC" id="5.4.99.5"/>
    </reaction>
</comment>
<proteinExistence type="predicted"/>
<evidence type="ECO:0000256" key="1">
    <source>
        <dbReference type="ARBA" id="ARBA00004817"/>
    </source>
</evidence>
<dbReference type="SUPFAM" id="SSF48600">
    <property type="entry name" value="Chorismate mutase II"/>
    <property type="match status" value="1"/>
</dbReference>
<dbReference type="PANTHER" id="PTHR38041">
    <property type="entry name" value="CHORISMATE MUTASE"/>
    <property type="match status" value="1"/>
</dbReference>
<dbReference type="AlphaFoldDB" id="A0A7Y7YJ15"/>
<evidence type="ECO:0000313" key="9">
    <source>
        <dbReference type="Proteomes" id="UP000520592"/>
    </source>
</evidence>
<dbReference type="SMART" id="SM00830">
    <property type="entry name" value="CM_2"/>
    <property type="match status" value="1"/>
</dbReference>
<accession>A0A7Y7YJ15</accession>
<evidence type="ECO:0000256" key="2">
    <source>
        <dbReference type="ARBA" id="ARBA00012404"/>
    </source>
</evidence>
<evidence type="ECO:0000256" key="6">
    <source>
        <dbReference type="SAM" id="SignalP"/>
    </source>
</evidence>
<protein>
    <recommendedName>
        <fullName evidence="2 5">Chorismate mutase</fullName>
        <ecNumber evidence="2 5">5.4.99.5</ecNumber>
    </recommendedName>
</protein>
<dbReference type="GO" id="GO:0004106">
    <property type="term" value="F:chorismate mutase activity"/>
    <property type="evidence" value="ECO:0007669"/>
    <property type="project" value="UniProtKB-EC"/>
</dbReference>
<comment type="pathway">
    <text evidence="1 5">Metabolic intermediate biosynthesis; prephenate biosynthesis; prephenate from chorismate: step 1/1.</text>
</comment>
<dbReference type="NCBIfam" id="NF006741">
    <property type="entry name" value="PRK09269.1"/>
    <property type="match status" value="1"/>
</dbReference>
<dbReference type="Proteomes" id="UP000520592">
    <property type="component" value="Unassembled WGS sequence"/>
</dbReference>
<dbReference type="NCBIfam" id="TIGR01806">
    <property type="entry name" value="CM_mono2"/>
    <property type="match status" value="1"/>
</dbReference>
<keyword evidence="3 6" id="KW-0732">Signal</keyword>
<feature type="chain" id="PRO_5031525716" description="Chorismate mutase" evidence="6">
    <location>
        <begin position="23"/>
        <end position="189"/>
    </location>
</feature>
<comment type="function">
    <text evidence="5">Catalyzes the Claisen rearrangement of chorismate to prephenate.</text>
</comment>
<dbReference type="GO" id="GO:0009697">
    <property type="term" value="P:salicylic acid biosynthetic process"/>
    <property type="evidence" value="ECO:0007669"/>
    <property type="project" value="TreeGrafter"/>
</dbReference>
<dbReference type="InterPro" id="IPR036263">
    <property type="entry name" value="Chorismate_II_sf"/>
</dbReference>